<name>A0A8K0WW54_9HYPO</name>
<dbReference type="OrthoDB" id="9984024at2759"/>
<dbReference type="InterPro" id="IPR005198">
    <property type="entry name" value="Glyco_hydro_76"/>
</dbReference>
<keyword evidence="2" id="KW-0378">Hydrolase</keyword>
<dbReference type="AlphaFoldDB" id="A0A8K0WW54"/>
<evidence type="ECO:0000313" key="2">
    <source>
        <dbReference type="EMBL" id="KAH7328317.1"/>
    </source>
</evidence>
<dbReference type="SUPFAM" id="SSF48208">
    <property type="entry name" value="Six-hairpin glycosidases"/>
    <property type="match status" value="1"/>
</dbReference>
<dbReference type="Gene3D" id="1.50.10.20">
    <property type="match status" value="1"/>
</dbReference>
<accession>A0A8K0WW54</accession>
<proteinExistence type="predicted"/>
<dbReference type="GO" id="GO:0005975">
    <property type="term" value="P:carbohydrate metabolic process"/>
    <property type="evidence" value="ECO:0007669"/>
    <property type="project" value="InterPro"/>
</dbReference>
<dbReference type="Proteomes" id="UP000813444">
    <property type="component" value="Unassembled WGS sequence"/>
</dbReference>
<comment type="caution">
    <text evidence="2">The sequence shown here is derived from an EMBL/GenBank/DDBJ whole genome shotgun (WGS) entry which is preliminary data.</text>
</comment>
<gene>
    <name evidence="2" type="ORF">B0I35DRAFT_14972</name>
</gene>
<dbReference type="InterPro" id="IPR008928">
    <property type="entry name" value="6-hairpin_glycosidase_sf"/>
</dbReference>
<dbReference type="InterPro" id="IPR053169">
    <property type="entry name" value="MUG_Protein"/>
</dbReference>
<dbReference type="Pfam" id="PF03663">
    <property type="entry name" value="Glyco_hydro_76"/>
    <property type="match status" value="1"/>
</dbReference>
<protein>
    <submittedName>
        <fullName evidence="2">Glycosyl hydrolase family 76-domain-containing protein</fullName>
    </submittedName>
</protein>
<dbReference type="EMBL" id="JAGPNK010000001">
    <property type="protein sequence ID" value="KAH7328317.1"/>
    <property type="molecule type" value="Genomic_DNA"/>
</dbReference>
<evidence type="ECO:0000313" key="3">
    <source>
        <dbReference type="Proteomes" id="UP000813444"/>
    </source>
</evidence>
<dbReference type="GO" id="GO:0016787">
    <property type="term" value="F:hydrolase activity"/>
    <property type="evidence" value="ECO:0007669"/>
    <property type="project" value="UniProtKB-KW"/>
</dbReference>
<feature type="chain" id="PRO_5035459640" evidence="1">
    <location>
        <begin position="33"/>
        <end position="406"/>
    </location>
</feature>
<feature type="signal peptide" evidence="1">
    <location>
        <begin position="1"/>
        <end position="32"/>
    </location>
</feature>
<sequence length="406" mass="45364">MKPSTVGPASSSWLGLLTAALFSMSSLDRAAAAGPDEYTRNAVLAIEELNSQWYNVQTGIWDNAWWNSANALTTLAEFTLLRLDEANRLNLGGYMYNTFVQAQRTNVQTLKITSADGMPESTYCLDYNQGCMAKREFLGKRGFDDFINEFYDDEGWWALGLIRTYDATADRQYLDAAVNIFEDMQTGLGGPCGGGIYWNKDRRYVNAITNELYLFVAAALARRIPDNPSYLETARNQWAWFDRSGMINDDNLINDGLDGECRNNGLQTWSYNQGVILGALTELWRATGNDRLLDRATTIARAAIDHLANGDGVLVETDRCELRDGHCGRDGQQFKGIFVRNLRYLHNARPRPEFRDFIVKNADVIWANNRNDENQLGVAWNGPFVLATGNSHSSALDVLVAAISVA</sequence>
<dbReference type="PANTHER" id="PTHR47791">
    <property type="entry name" value="MEIOTICALLY UP-REGULATED GENE 191 PROTEIN"/>
    <property type="match status" value="1"/>
</dbReference>
<keyword evidence="3" id="KW-1185">Reference proteome</keyword>
<keyword evidence="1" id="KW-0732">Signal</keyword>
<organism evidence="2 3">
    <name type="scientific">Stachybotrys elegans</name>
    <dbReference type="NCBI Taxonomy" id="80388"/>
    <lineage>
        <taxon>Eukaryota</taxon>
        <taxon>Fungi</taxon>
        <taxon>Dikarya</taxon>
        <taxon>Ascomycota</taxon>
        <taxon>Pezizomycotina</taxon>
        <taxon>Sordariomycetes</taxon>
        <taxon>Hypocreomycetidae</taxon>
        <taxon>Hypocreales</taxon>
        <taxon>Stachybotryaceae</taxon>
        <taxon>Stachybotrys</taxon>
    </lineage>
</organism>
<evidence type="ECO:0000256" key="1">
    <source>
        <dbReference type="SAM" id="SignalP"/>
    </source>
</evidence>
<reference evidence="2" key="1">
    <citation type="journal article" date="2021" name="Nat. Commun.">
        <title>Genetic determinants of endophytism in the Arabidopsis root mycobiome.</title>
        <authorList>
            <person name="Mesny F."/>
            <person name="Miyauchi S."/>
            <person name="Thiergart T."/>
            <person name="Pickel B."/>
            <person name="Atanasova L."/>
            <person name="Karlsson M."/>
            <person name="Huettel B."/>
            <person name="Barry K.W."/>
            <person name="Haridas S."/>
            <person name="Chen C."/>
            <person name="Bauer D."/>
            <person name="Andreopoulos W."/>
            <person name="Pangilinan J."/>
            <person name="LaButti K."/>
            <person name="Riley R."/>
            <person name="Lipzen A."/>
            <person name="Clum A."/>
            <person name="Drula E."/>
            <person name="Henrissat B."/>
            <person name="Kohler A."/>
            <person name="Grigoriev I.V."/>
            <person name="Martin F.M."/>
            <person name="Hacquard S."/>
        </authorList>
    </citation>
    <scope>NUCLEOTIDE SEQUENCE</scope>
    <source>
        <strain evidence="2">MPI-CAGE-CH-0235</strain>
    </source>
</reference>
<dbReference type="PANTHER" id="PTHR47791:SF1">
    <property type="entry name" value="ENDO MANNANASE, GH76 FAMILY (EUROFUNG)"/>
    <property type="match status" value="1"/>
</dbReference>